<dbReference type="InterPro" id="IPR029767">
    <property type="entry name" value="WecB-like"/>
</dbReference>
<dbReference type="SUPFAM" id="SSF53756">
    <property type="entry name" value="UDP-Glycosyltransferase/glycogen phosphorylase"/>
    <property type="match status" value="1"/>
</dbReference>
<organism evidence="8 9">
    <name type="scientific">Actinobacillus indolicus</name>
    <dbReference type="NCBI Taxonomy" id="51049"/>
    <lineage>
        <taxon>Bacteria</taxon>
        <taxon>Pseudomonadati</taxon>
        <taxon>Pseudomonadota</taxon>
        <taxon>Gammaproteobacteria</taxon>
        <taxon>Pasteurellales</taxon>
        <taxon>Pasteurellaceae</taxon>
        <taxon>Actinobacillus</taxon>
    </lineage>
</organism>
<dbReference type="Pfam" id="PF02350">
    <property type="entry name" value="Epimerase_2"/>
    <property type="match status" value="1"/>
</dbReference>
<proteinExistence type="inferred from homology"/>
<evidence type="ECO:0000256" key="2">
    <source>
        <dbReference type="ARBA" id="ARBA00036080"/>
    </source>
</evidence>
<dbReference type="EC" id="5.1.3.14" evidence="4"/>
<dbReference type="Gene3D" id="3.40.50.2000">
    <property type="entry name" value="Glycogen Phosphorylase B"/>
    <property type="match status" value="2"/>
</dbReference>
<dbReference type="RefSeq" id="WP_162857345.1">
    <property type="nucleotide sequence ID" value="NZ_CP038145.1"/>
</dbReference>
<evidence type="ECO:0000256" key="4">
    <source>
        <dbReference type="ARBA" id="ARBA00038858"/>
    </source>
</evidence>
<dbReference type="NCBIfam" id="TIGR00236">
    <property type="entry name" value="wecB"/>
    <property type="match status" value="1"/>
</dbReference>
<evidence type="ECO:0000256" key="1">
    <source>
        <dbReference type="ARBA" id="ARBA00023235"/>
    </source>
</evidence>
<evidence type="ECO:0000313" key="9">
    <source>
        <dbReference type="Proteomes" id="UP000294444"/>
    </source>
</evidence>
<keyword evidence="9" id="KW-1185">Reference proteome</keyword>
<dbReference type="KEGG" id="aio:EXH44_09935"/>
<dbReference type="PANTHER" id="PTHR43174">
    <property type="entry name" value="UDP-N-ACETYLGLUCOSAMINE 2-EPIMERASE"/>
    <property type="match status" value="1"/>
</dbReference>
<comment type="similarity">
    <text evidence="3 6">Belongs to the UDP-N-acetylglucosamine 2-epimerase family.</text>
</comment>
<gene>
    <name evidence="8" type="ORF">EXH44_09935</name>
</gene>
<evidence type="ECO:0000256" key="3">
    <source>
        <dbReference type="ARBA" id="ARBA00038209"/>
    </source>
</evidence>
<evidence type="ECO:0000256" key="5">
    <source>
        <dbReference type="ARBA" id="ARBA00074883"/>
    </source>
</evidence>
<evidence type="ECO:0000259" key="7">
    <source>
        <dbReference type="Pfam" id="PF02350"/>
    </source>
</evidence>
<evidence type="ECO:0000313" key="8">
    <source>
        <dbReference type="EMBL" id="QBQ64518.1"/>
    </source>
</evidence>
<dbReference type="AlphaFoldDB" id="A0A4P7CHI3"/>
<keyword evidence="1 6" id="KW-0413">Isomerase</keyword>
<dbReference type="EMBL" id="CP038145">
    <property type="protein sequence ID" value="QBQ64518.1"/>
    <property type="molecule type" value="Genomic_DNA"/>
</dbReference>
<sequence>MKSLIVFGTRPEAIKMAPLIKEFQKRALDFKVCVTAQHRQILDQVLALFNIKPDYDLNIMSNKQTLSELTSDILVQIQPILESYQPDVIFVHGDTTTTFAVSLSAYYHKIKIAHIEAGLRTGNLYSPFPEESNRKLTSVLADYHFAPTEYAKLNLLRENIPAEHIYVTGNTVIDALFFIKEKLKKDMSLSQQLHEKFSYLQNKTFLLITGHRRENFGKSFENICQAILQLANKYPHIQFVFPVHLNPNVLEPVNRLLANIPNIYLIEPQDYLSFVYLMDNAYFILTDSGGVQEEAPALGKPVLVMRDITERLDALISGNIKLVGTSKDSIVEQVSLLLENQEVYLSMSKIYNPYGNGQAAKQILDIFQHNKG</sequence>
<feature type="domain" description="UDP-N-acetylglucosamine 2-epimerase" evidence="7">
    <location>
        <begin position="24"/>
        <end position="367"/>
    </location>
</feature>
<reference evidence="8 9" key="1">
    <citation type="submission" date="2019-03" db="EMBL/GenBank/DDBJ databases">
        <authorList>
            <person name="Che Y."/>
            <person name="Zhou L."/>
        </authorList>
    </citation>
    <scope>NUCLEOTIDE SEQUENCE [LARGE SCALE GENOMIC DNA]</scope>
    <source>
        <strain evidence="8 9">AIFJ1607</strain>
    </source>
</reference>
<dbReference type="InterPro" id="IPR003331">
    <property type="entry name" value="UDP_GlcNAc_Epimerase_2_dom"/>
</dbReference>
<evidence type="ECO:0000256" key="6">
    <source>
        <dbReference type="RuleBase" id="RU003513"/>
    </source>
</evidence>
<dbReference type="Proteomes" id="UP000294444">
    <property type="component" value="Chromosome"/>
</dbReference>
<name>A0A4P7CHI3_9PAST</name>
<dbReference type="CDD" id="cd03786">
    <property type="entry name" value="GTB_UDP-GlcNAc_2-Epimerase"/>
    <property type="match status" value="1"/>
</dbReference>
<dbReference type="PANTHER" id="PTHR43174:SF2">
    <property type="entry name" value="UDP-N-ACETYLGLUCOSAMINE 2-EPIMERASE"/>
    <property type="match status" value="1"/>
</dbReference>
<comment type="catalytic activity">
    <reaction evidence="2">
        <text>UDP-N-acetyl-alpha-D-glucosamine = UDP-N-acetyl-alpha-D-mannosamine</text>
        <dbReference type="Rhea" id="RHEA:17213"/>
        <dbReference type="ChEBI" id="CHEBI:57705"/>
        <dbReference type="ChEBI" id="CHEBI:68623"/>
        <dbReference type="EC" id="5.1.3.14"/>
    </reaction>
</comment>
<dbReference type="GO" id="GO:0008761">
    <property type="term" value="F:UDP-N-acetylglucosamine 2-epimerase activity"/>
    <property type="evidence" value="ECO:0007669"/>
    <property type="project" value="UniProtKB-EC"/>
</dbReference>
<protein>
    <recommendedName>
        <fullName evidence="5">UDP-N-acetylglucosamine 2-epimerase</fullName>
        <ecNumber evidence="4">5.1.3.14</ecNumber>
    </recommendedName>
</protein>
<accession>A0A4P7CHI3</accession>
<dbReference type="FunFam" id="3.40.50.2000:FF:000043">
    <property type="entry name" value="UDP-N-acetylglucosamine 2-epimerase"/>
    <property type="match status" value="1"/>
</dbReference>